<comment type="caution">
    <text evidence="1">The sequence shown here is derived from an EMBL/GenBank/DDBJ whole genome shotgun (WGS) entry which is preliminary data.</text>
</comment>
<dbReference type="EMBL" id="JAJIRN010000010">
    <property type="protein sequence ID" value="MCV2370624.1"/>
    <property type="molecule type" value="Genomic_DNA"/>
</dbReference>
<evidence type="ECO:0000313" key="1">
    <source>
        <dbReference type="EMBL" id="MCV2370624.1"/>
    </source>
</evidence>
<protein>
    <recommendedName>
        <fullName evidence="3">SMP-30/Gluconolactonase/LRE-like region domain-containing protein</fullName>
    </recommendedName>
</protein>
<accession>A0ABT2YKP7</accession>
<dbReference type="Gene3D" id="2.120.10.30">
    <property type="entry name" value="TolB, C-terminal domain"/>
    <property type="match status" value="1"/>
</dbReference>
<name>A0ABT2YKP7_9BURK</name>
<dbReference type="Proteomes" id="UP001209701">
    <property type="component" value="Unassembled WGS sequence"/>
</dbReference>
<proteinExistence type="predicted"/>
<reference evidence="1 2" key="1">
    <citation type="submission" date="2021-11" db="EMBL/GenBank/DDBJ databases">
        <authorList>
            <person name="Liang Q."/>
            <person name="Mou H."/>
            <person name="Liu Z."/>
        </authorList>
    </citation>
    <scope>NUCLEOTIDE SEQUENCE [LARGE SCALE GENOMIC DNA]</scope>
    <source>
        <strain evidence="1 2">CHU3</strain>
    </source>
</reference>
<evidence type="ECO:0008006" key="3">
    <source>
        <dbReference type="Google" id="ProtNLM"/>
    </source>
</evidence>
<keyword evidence="2" id="KW-1185">Reference proteome</keyword>
<gene>
    <name evidence="1" type="ORF">LNV07_21275</name>
</gene>
<sequence length="320" mass="34692">MPDRKTLLVSQVGTLGLPSPGSLVFFDAQTLKIRAAYPTAAVFNELAGENWGASNCPGKPAAEFSPLGISVKQRDDGRWQVAAVNHGQGMRVEMFELLKTGEQFGLSWRGCVVPPAEVSMNSVVLLRNGGFVASHMFDRTAPNLFGLSTGIWKSQLGFDTGYAFEWLPAAEQEFRVLKGSRGPFLNGIELSADERTVFVSVTSGNEVRKIDRGSGDLLAAVRIERPDNIRWDEHGFLLVASLTGSRLENLSCIKNTGENCGLAFDIVRINPENMATQEVFKHAGPPMGAATVAQQLGDSIYLGSFTGDRILKIPYKSPAK</sequence>
<dbReference type="InterPro" id="IPR011042">
    <property type="entry name" value="6-blade_b-propeller_TolB-like"/>
</dbReference>
<evidence type="ECO:0000313" key="2">
    <source>
        <dbReference type="Proteomes" id="UP001209701"/>
    </source>
</evidence>
<organism evidence="1 2">
    <name type="scientific">Roseateles oligotrophus</name>
    <dbReference type="NCBI Taxonomy" id="1769250"/>
    <lineage>
        <taxon>Bacteria</taxon>
        <taxon>Pseudomonadati</taxon>
        <taxon>Pseudomonadota</taxon>
        <taxon>Betaproteobacteria</taxon>
        <taxon>Burkholderiales</taxon>
        <taxon>Sphaerotilaceae</taxon>
        <taxon>Roseateles</taxon>
    </lineage>
</organism>
<dbReference type="SUPFAM" id="SSF63829">
    <property type="entry name" value="Calcium-dependent phosphotriesterase"/>
    <property type="match status" value="1"/>
</dbReference>